<dbReference type="Gene3D" id="2.40.420.20">
    <property type="match status" value="1"/>
</dbReference>
<dbReference type="SUPFAM" id="SSF111369">
    <property type="entry name" value="HlyD-like secretion proteins"/>
    <property type="match status" value="1"/>
</dbReference>
<dbReference type="InterPro" id="IPR006143">
    <property type="entry name" value="RND_pump_MFP"/>
</dbReference>
<reference evidence="5 6" key="1">
    <citation type="submission" date="2017-04" db="EMBL/GenBank/DDBJ databases">
        <authorList>
            <person name="Afonso C.L."/>
            <person name="Miller P.J."/>
            <person name="Scott M.A."/>
            <person name="Spackman E."/>
            <person name="Goraichik I."/>
            <person name="Dimitrov K.M."/>
            <person name="Suarez D.L."/>
            <person name="Swayne D.E."/>
        </authorList>
    </citation>
    <scope>NUCLEOTIDE SEQUENCE [LARGE SCALE GENOMIC DNA]</scope>
    <source>
        <strain evidence="5 6">DSM 11270</strain>
    </source>
</reference>
<organism evidence="5 6">
    <name type="scientific">Desulfonispora thiosulfatigenes DSM 11270</name>
    <dbReference type="NCBI Taxonomy" id="656914"/>
    <lineage>
        <taxon>Bacteria</taxon>
        <taxon>Bacillati</taxon>
        <taxon>Bacillota</taxon>
        <taxon>Clostridia</taxon>
        <taxon>Eubacteriales</taxon>
        <taxon>Peptococcaceae</taxon>
        <taxon>Desulfonispora</taxon>
    </lineage>
</organism>
<protein>
    <submittedName>
        <fullName evidence="5">RND family efflux transporter, MFP subunit</fullName>
    </submittedName>
</protein>
<evidence type="ECO:0000256" key="1">
    <source>
        <dbReference type="ARBA" id="ARBA00009477"/>
    </source>
</evidence>
<evidence type="ECO:0000259" key="3">
    <source>
        <dbReference type="Pfam" id="PF25954"/>
    </source>
</evidence>
<keyword evidence="6" id="KW-1185">Reference proteome</keyword>
<dbReference type="RefSeq" id="WP_084052867.1">
    <property type="nucleotide sequence ID" value="NZ_FWWT01000016.1"/>
</dbReference>
<dbReference type="Pfam" id="PF25989">
    <property type="entry name" value="YknX_C"/>
    <property type="match status" value="1"/>
</dbReference>
<dbReference type="EMBL" id="FWWT01000016">
    <property type="protein sequence ID" value="SMB88437.1"/>
    <property type="molecule type" value="Genomic_DNA"/>
</dbReference>
<dbReference type="PROSITE" id="PS51257">
    <property type="entry name" value="PROKAR_LIPOPROTEIN"/>
    <property type="match status" value="1"/>
</dbReference>
<evidence type="ECO:0000259" key="4">
    <source>
        <dbReference type="Pfam" id="PF25989"/>
    </source>
</evidence>
<dbReference type="PANTHER" id="PTHR30469:SF33">
    <property type="entry name" value="SLR1207 PROTEIN"/>
    <property type="match status" value="1"/>
</dbReference>
<dbReference type="NCBIfam" id="TIGR01730">
    <property type="entry name" value="RND_mfp"/>
    <property type="match status" value="1"/>
</dbReference>
<dbReference type="Gene3D" id="1.10.287.470">
    <property type="entry name" value="Helix hairpin bin"/>
    <property type="match status" value="1"/>
</dbReference>
<evidence type="ECO:0000259" key="2">
    <source>
        <dbReference type="Pfam" id="PF25917"/>
    </source>
</evidence>
<name>A0A1W1V4W6_DESTI</name>
<dbReference type="GO" id="GO:1990281">
    <property type="term" value="C:efflux pump complex"/>
    <property type="evidence" value="ECO:0007669"/>
    <property type="project" value="TreeGrafter"/>
</dbReference>
<comment type="similarity">
    <text evidence="1">Belongs to the membrane fusion protein (MFP) (TC 8.A.1) family.</text>
</comment>
<dbReference type="AlphaFoldDB" id="A0A1W1V4W6"/>
<feature type="domain" description="YknX-like C-terminal permuted SH3-like" evidence="4">
    <location>
        <begin position="289"/>
        <end position="355"/>
    </location>
</feature>
<dbReference type="FunFam" id="2.40.30.170:FF:000010">
    <property type="entry name" value="Efflux RND transporter periplasmic adaptor subunit"/>
    <property type="match status" value="1"/>
</dbReference>
<gene>
    <name evidence="5" type="ORF">SAMN00017405_0475</name>
</gene>
<feature type="domain" description="Multidrug resistance protein MdtA-like barrel-sandwich hybrid" evidence="2">
    <location>
        <begin position="74"/>
        <end position="200"/>
    </location>
</feature>
<dbReference type="InterPro" id="IPR058637">
    <property type="entry name" value="YknX-like_C"/>
</dbReference>
<sequence length="361" mass="39248">MQKKNQSVTKKNLAIILLLISSLIFSIGCEKKEEIKEVVEEETTKIPVETVAVKQGNFNKALVLSGVTKAKDEVSVIPKTMGMEKIIELHIKEGDKVSAGQTIAVLDHRSTDVQMNSAQIAYEDAQKNYERNKVLFESGALPQINLEQSETALRNAENNLNAQNLNFDNSIVTTPISGTVTQLIAKKGGMASGQTPIAVVTDLSTIEVKTNINEMQINKVKLGHKVRMYIPALGGKPLTGTIVTINPLIDEKAKAYPVTIHISNTDGKIKSGMYTEIELITDSISKGIIIPAQAIITRENESKVFVVRDNKAVAVKVELGLSNGDETIITKGLKVGEQVITYGNEDVVNGDEVVVTKRGDK</sequence>
<dbReference type="GO" id="GO:0015562">
    <property type="term" value="F:efflux transmembrane transporter activity"/>
    <property type="evidence" value="ECO:0007669"/>
    <property type="project" value="TreeGrafter"/>
</dbReference>
<dbReference type="InterPro" id="IPR058625">
    <property type="entry name" value="MdtA-like_BSH"/>
</dbReference>
<evidence type="ECO:0000313" key="6">
    <source>
        <dbReference type="Proteomes" id="UP000192731"/>
    </source>
</evidence>
<dbReference type="Proteomes" id="UP000192731">
    <property type="component" value="Unassembled WGS sequence"/>
</dbReference>
<proteinExistence type="inferred from homology"/>
<dbReference type="STRING" id="656914.SAMN00017405_0475"/>
<feature type="domain" description="CusB-like beta-barrel" evidence="3">
    <location>
        <begin position="208"/>
        <end position="281"/>
    </location>
</feature>
<dbReference type="OrthoDB" id="5392603at2"/>
<dbReference type="Gene3D" id="2.40.50.100">
    <property type="match status" value="1"/>
</dbReference>
<dbReference type="InterPro" id="IPR058792">
    <property type="entry name" value="Beta-barrel_RND_2"/>
</dbReference>
<accession>A0A1W1V4W6</accession>
<dbReference type="Pfam" id="PF25917">
    <property type="entry name" value="BSH_RND"/>
    <property type="match status" value="1"/>
</dbReference>
<evidence type="ECO:0000313" key="5">
    <source>
        <dbReference type="EMBL" id="SMB88437.1"/>
    </source>
</evidence>
<dbReference type="Gene3D" id="2.40.30.170">
    <property type="match status" value="1"/>
</dbReference>
<dbReference type="PANTHER" id="PTHR30469">
    <property type="entry name" value="MULTIDRUG RESISTANCE PROTEIN MDTA"/>
    <property type="match status" value="1"/>
</dbReference>
<dbReference type="Pfam" id="PF25954">
    <property type="entry name" value="Beta-barrel_RND_2"/>
    <property type="match status" value="1"/>
</dbReference>